<evidence type="ECO:0000259" key="1">
    <source>
        <dbReference type="Pfam" id="PF03721"/>
    </source>
</evidence>
<comment type="caution">
    <text evidence="2">The sequence shown here is derived from an EMBL/GenBank/DDBJ whole genome shotgun (WGS) entry which is preliminary data.</text>
</comment>
<evidence type="ECO:0000313" key="3">
    <source>
        <dbReference type="Proteomes" id="UP000249493"/>
    </source>
</evidence>
<organism evidence="2 3">
    <name type="scientific">Pseudomonas fluorescens</name>
    <dbReference type="NCBI Taxonomy" id="294"/>
    <lineage>
        <taxon>Bacteria</taxon>
        <taxon>Pseudomonadati</taxon>
        <taxon>Pseudomonadota</taxon>
        <taxon>Gammaproteobacteria</taxon>
        <taxon>Pseudomonadales</taxon>
        <taxon>Pseudomonadaceae</taxon>
        <taxon>Pseudomonas</taxon>
    </lineage>
</organism>
<dbReference type="GO" id="GO:0016616">
    <property type="term" value="F:oxidoreductase activity, acting on the CH-OH group of donors, NAD or NADP as acceptor"/>
    <property type="evidence" value="ECO:0007669"/>
    <property type="project" value="InterPro"/>
</dbReference>
<dbReference type="SUPFAM" id="SSF51735">
    <property type="entry name" value="NAD(P)-binding Rossmann-fold domains"/>
    <property type="match status" value="1"/>
</dbReference>
<dbReference type="GO" id="GO:0051287">
    <property type="term" value="F:NAD binding"/>
    <property type="evidence" value="ECO:0007669"/>
    <property type="project" value="InterPro"/>
</dbReference>
<sequence length="54" mass="5911">MLKLEDVNFAVVGLGYVGLPLAVEFGKKMRVVGFDISMAKVDAEESGARYQFDV</sequence>
<dbReference type="InterPro" id="IPR036291">
    <property type="entry name" value="NAD(P)-bd_dom_sf"/>
</dbReference>
<feature type="domain" description="UDP-glucose/GDP-mannose dehydrogenase N-terminal" evidence="1">
    <location>
        <begin position="8"/>
        <end position="47"/>
    </location>
</feature>
<dbReference type="Gene3D" id="3.40.50.720">
    <property type="entry name" value="NAD(P)-binding Rossmann-like Domain"/>
    <property type="match status" value="1"/>
</dbReference>
<evidence type="ECO:0000313" key="2">
    <source>
        <dbReference type="EMBL" id="RAI71867.1"/>
    </source>
</evidence>
<dbReference type="Pfam" id="PF03721">
    <property type="entry name" value="UDPG_MGDP_dh_N"/>
    <property type="match status" value="1"/>
</dbReference>
<proteinExistence type="predicted"/>
<gene>
    <name evidence="2" type="ORF">DOZ80_08515</name>
</gene>
<dbReference type="EMBL" id="QLIN01000002">
    <property type="protein sequence ID" value="RAI71867.1"/>
    <property type="molecule type" value="Genomic_DNA"/>
</dbReference>
<dbReference type="InterPro" id="IPR001732">
    <property type="entry name" value="UDP-Glc/GDP-Man_DH_N"/>
</dbReference>
<reference evidence="2 3" key="1">
    <citation type="submission" date="2018-06" db="EMBL/GenBank/DDBJ databases">
        <authorList>
            <person name="Zhirakovskaya E."/>
        </authorList>
    </citation>
    <scope>NUCLEOTIDE SEQUENCE [LARGE SCALE GENOMIC DNA]</scope>
    <source>
        <strain evidence="2 3">LY3</strain>
    </source>
</reference>
<dbReference type="AlphaFoldDB" id="A0A327N9B0"/>
<name>A0A327N9B0_PSEFL</name>
<dbReference type="Proteomes" id="UP000249493">
    <property type="component" value="Unassembled WGS sequence"/>
</dbReference>
<protein>
    <recommendedName>
        <fullName evidence="1">UDP-glucose/GDP-mannose dehydrogenase N-terminal domain-containing protein</fullName>
    </recommendedName>
</protein>
<accession>A0A327N9B0</accession>